<keyword evidence="1" id="KW-0812">Transmembrane</keyword>
<dbReference type="EMBL" id="CP025746">
    <property type="protein sequence ID" value="QAA32408.1"/>
    <property type="molecule type" value="Genomic_DNA"/>
</dbReference>
<keyword evidence="1" id="KW-0472">Membrane</keyword>
<dbReference type="Pfam" id="PF12650">
    <property type="entry name" value="DUF3784"/>
    <property type="match status" value="1"/>
</dbReference>
<keyword evidence="1" id="KW-1133">Transmembrane helix</keyword>
<dbReference type="InterPro" id="IPR017259">
    <property type="entry name" value="UCP037672"/>
</dbReference>
<dbReference type="AlphaFoldDB" id="A0A3R5QU46"/>
<organism evidence="2 3">
    <name type="scientific">Clostridium manihotivorum</name>
    <dbReference type="NCBI Taxonomy" id="2320868"/>
    <lineage>
        <taxon>Bacteria</taxon>
        <taxon>Bacillati</taxon>
        <taxon>Bacillota</taxon>
        <taxon>Clostridia</taxon>
        <taxon>Eubacteriales</taxon>
        <taxon>Clostridiaceae</taxon>
        <taxon>Clostridium</taxon>
    </lineage>
</organism>
<reference evidence="2 3" key="1">
    <citation type="submission" date="2018-01" db="EMBL/GenBank/DDBJ databases">
        <title>Genome Sequencing and Assembly of Anaerobacter polyendosporus strain CT4.</title>
        <authorList>
            <person name="Tachaapaikoon C."/>
            <person name="Sutheeworapong S."/>
            <person name="Jenjaroenpun P."/>
            <person name="Wongsurawat T."/>
            <person name="Nookeaw I."/>
            <person name="Cheawchanlertfa P."/>
            <person name="Kosugi A."/>
            <person name="Cheevadhanarak S."/>
            <person name="Ratanakhanokchai K."/>
        </authorList>
    </citation>
    <scope>NUCLEOTIDE SEQUENCE [LARGE SCALE GENOMIC DNA]</scope>
    <source>
        <strain evidence="2 3">CT4</strain>
    </source>
</reference>
<gene>
    <name evidence="2" type="ORF">C1I91_12580</name>
</gene>
<name>A0A3R5QU46_9CLOT</name>
<proteinExistence type="predicted"/>
<evidence type="ECO:0000313" key="3">
    <source>
        <dbReference type="Proteomes" id="UP000286268"/>
    </source>
</evidence>
<sequence>MSIDLLMVVINIVLGMLFIKSKGKGCNFLSGYNLATSEDRSNYDEVAICNYVGKTILLWAVFFVIGAVVDYFYQGFGIKLAFSLLIIALAYYIYIRYKKFDEKFKIAK</sequence>
<evidence type="ECO:0008006" key="4">
    <source>
        <dbReference type="Google" id="ProtNLM"/>
    </source>
</evidence>
<evidence type="ECO:0000313" key="2">
    <source>
        <dbReference type="EMBL" id="QAA32408.1"/>
    </source>
</evidence>
<dbReference type="KEGG" id="cmah:C1I91_12580"/>
<dbReference type="OrthoDB" id="2082701at2"/>
<accession>A0A3R5QU46</accession>
<evidence type="ECO:0000256" key="1">
    <source>
        <dbReference type="SAM" id="Phobius"/>
    </source>
</evidence>
<dbReference type="Proteomes" id="UP000286268">
    <property type="component" value="Chromosome"/>
</dbReference>
<feature type="transmembrane region" description="Helical" evidence="1">
    <location>
        <begin position="80"/>
        <end position="97"/>
    </location>
</feature>
<protein>
    <recommendedName>
        <fullName evidence="4">DUF3784 domain-containing protein</fullName>
    </recommendedName>
</protein>
<keyword evidence="3" id="KW-1185">Reference proteome</keyword>
<feature type="transmembrane region" description="Helical" evidence="1">
    <location>
        <begin position="56"/>
        <end position="74"/>
    </location>
</feature>